<proteinExistence type="predicted"/>
<gene>
    <name evidence="5" type="ORF">SAMN05421505_102246</name>
</gene>
<keyword evidence="3" id="KW-1133">Transmembrane helix</keyword>
<keyword evidence="6" id="KW-1185">Reference proteome</keyword>
<dbReference type="STRING" id="504805.SAMN05421505_102246"/>
<dbReference type="AlphaFoldDB" id="A0A1G7SC60"/>
<evidence type="ECO:0000313" key="5">
    <source>
        <dbReference type="EMBL" id="SDG20492.1"/>
    </source>
</evidence>
<dbReference type="Gene3D" id="1.10.3470.10">
    <property type="entry name" value="ABC transporter involved in vitamin B12 uptake, BtuC"/>
    <property type="match status" value="1"/>
</dbReference>
<dbReference type="EMBL" id="FNCN01000002">
    <property type="protein sequence ID" value="SDG20492.1"/>
    <property type="molecule type" value="Genomic_DNA"/>
</dbReference>
<evidence type="ECO:0000256" key="3">
    <source>
        <dbReference type="ARBA" id="ARBA00022989"/>
    </source>
</evidence>
<dbReference type="Proteomes" id="UP000198923">
    <property type="component" value="Unassembled WGS sequence"/>
</dbReference>
<keyword evidence="4" id="KW-0472">Membrane</keyword>
<evidence type="ECO:0000313" key="6">
    <source>
        <dbReference type="Proteomes" id="UP000198923"/>
    </source>
</evidence>
<evidence type="ECO:0000256" key="1">
    <source>
        <dbReference type="ARBA" id="ARBA00004141"/>
    </source>
</evidence>
<name>A0A1G7SC60_9ACTN</name>
<keyword evidence="2" id="KW-0812">Transmembrane</keyword>
<protein>
    <submittedName>
        <fullName evidence="5">Iron complex transport system permease protein</fullName>
    </submittedName>
</protein>
<comment type="subcellular location">
    <subcellularLocation>
        <location evidence="1">Membrane</location>
        <topology evidence="1">Multi-pass membrane protein</topology>
    </subcellularLocation>
</comment>
<reference evidence="5 6" key="1">
    <citation type="submission" date="2016-10" db="EMBL/GenBank/DDBJ databases">
        <authorList>
            <person name="de Groot N.N."/>
        </authorList>
    </citation>
    <scope>NUCLEOTIDE SEQUENCE [LARGE SCALE GENOMIC DNA]</scope>
    <source>
        <strain evidence="5 6">CPCC 201354</strain>
    </source>
</reference>
<organism evidence="5 6">
    <name type="scientific">Sinosporangium album</name>
    <dbReference type="NCBI Taxonomy" id="504805"/>
    <lineage>
        <taxon>Bacteria</taxon>
        <taxon>Bacillati</taxon>
        <taxon>Actinomycetota</taxon>
        <taxon>Actinomycetes</taxon>
        <taxon>Streptosporangiales</taxon>
        <taxon>Streptosporangiaceae</taxon>
        <taxon>Sinosporangium</taxon>
    </lineage>
</organism>
<dbReference type="RefSeq" id="WP_176955235.1">
    <property type="nucleotide sequence ID" value="NZ_FNCN01000002.1"/>
</dbReference>
<evidence type="ECO:0000256" key="2">
    <source>
        <dbReference type="ARBA" id="ARBA00022692"/>
    </source>
</evidence>
<dbReference type="SUPFAM" id="SSF81345">
    <property type="entry name" value="ABC transporter involved in vitamin B12 uptake, BtuC"/>
    <property type="match status" value="1"/>
</dbReference>
<evidence type="ECO:0000256" key="4">
    <source>
        <dbReference type="ARBA" id="ARBA00023136"/>
    </source>
</evidence>
<accession>A0A1G7SC60</accession>
<dbReference type="GO" id="GO:0016020">
    <property type="term" value="C:membrane"/>
    <property type="evidence" value="ECO:0007669"/>
    <property type="project" value="UniProtKB-SubCell"/>
</dbReference>
<dbReference type="InterPro" id="IPR037294">
    <property type="entry name" value="ABC_BtuC-like"/>
</dbReference>
<sequence length="111" mass="11658">MFFTDDLNATQSVLFWLLGSLPGSSWPQVAPSVGVVVASAAALMAVTPGWTRSLSGRVTARTSIADVSNPRPRRFTSAYLIDLARWKTTALSGALRTVGAPEGDGLPRAGL</sequence>